<protein>
    <submittedName>
        <fullName evidence="1">Uncharacterized protein</fullName>
    </submittedName>
</protein>
<name>A0ABR4CWC6_9HELO</name>
<evidence type="ECO:0000313" key="2">
    <source>
        <dbReference type="Proteomes" id="UP001595075"/>
    </source>
</evidence>
<proteinExistence type="predicted"/>
<dbReference type="EMBL" id="JAZHXI010000002">
    <property type="protein sequence ID" value="KAL2074185.1"/>
    <property type="molecule type" value="Genomic_DNA"/>
</dbReference>
<organism evidence="1 2">
    <name type="scientific">Oculimacula yallundae</name>
    <dbReference type="NCBI Taxonomy" id="86028"/>
    <lineage>
        <taxon>Eukaryota</taxon>
        <taxon>Fungi</taxon>
        <taxon>Dikarya</taxon>
        <taxon>Ascomycota</taxon>
        <taxon>Pezizomycotina</taxon>
        <taxon>Leotiomycetes</taxon>
        <taxon>Helotiales</taxon>
        <taxon>Ploettnerulaceae</taxon>
        <taxon>Oculimacula</taxon>
    </lineage>
</organism>
<gene>
    <name evidence="1" type="ORF">VTL71DRAFT_7963</name>
</gene>
<sequence>MRCDPLKMFDCGVRGKFKTRGSEIWLSCPWAIGTHNRVYLLYALLLLSTRLLALARDPHSLFEVVIVKPDSGDPKSDHQDQMR</sequence>
<reference evidence="1 2" key="1">
    <citation type="journal article" date="2024" name="Commun. Biol.">
        <title>Comparative genomic analysis of thermophilic fungi reveals convergent evolutionary adaptations and gene losses.</title>
        <authorList>
            <person name="Steindorff A.S."/>
            <person name="Aguilar-Pontes M.V."/>
            <person name="Robinson A.J."/>
            <person name="Andreopoulos B."/>
            <person name="LaButti K."/>
            <person name="Kuo A."/>
            <person name="Mondo S."/>
            <person name="Riley R."/>
            <person name="Otillar R."/>
            <person name="Haridas S."/>
            <person name="Lipzen A."/>
            <person name="Grimwood J."/>
            <person name="Schmutz J."/>
            <person name="Clum A."/>
            <person name="Reid I.D."/>
            <person name="Moisan M.C."/>
            <person name="Butler G."/>
            <person name="Nguyen T.T.M."/>
            <person name="Dewar K."/>
            <person name="Conant G."/>
            <person name="Drula E."/>
            <person name="Henrissat B."/>
            <person name="Hansel C."/>
            <person name="Singer S."/>
            <person name="Hutchinson M.I."/>
            <person name="de Vries R.P."/>
            <person name="Natvig D.O."/>
            <person name="Powell A.J."/>
            <person name="Tsang A."/>
            <person name="Grigoriev I.V."/>
        </authorList>
    </citation>
    <scope>NUCLEOTIDE SEQUENCE [LARGE SCALE GENOMIC DNA]</scope>
    <source>
        <strain evidence="1 2">CBS 494.80</strain>
    </source>
</reference>
<evidence type="ECO:0000313" key="1">
    <source>
        <dbReference type="EMBL" id="KAL2074185.1"/>
    </source>
</evidence>
<keyword evidence="2" id="KW-1185">Reference proteome</keyword>
<accession>A0ABR4CWC6</accession>
<dbReference type="Proteomes" id="UP001595075">
    <property type="component" value="Unassembled WGS sequence"/>
</dbReference>
<comment type="caution">
    <text evidence="1">The sequence shown here is derived from an EMBL/GenBank/DDBJ whole genome shotgun (WGS) entry which is preliminary data.</text>
</comment>